<evidence type="ECO:0000259" key="2">
    <source>
        <dbReference type="Pfam" id="PF13883"/>
    </source>
</evidence>
<dbReference type="EMBL" id="LR899013">
    <property type="protein sequence ID" value="CAD7090409.1"/>
    <property type="molecule type" value="Genomic_DNA"/>
</dbReference>
<dbReference type="Gene3D" id="2.30.110.10">
    <property type="entry name" value="Electron Transport, Fmn-binding Protein, Chain A"/>
    <property type="match status" value="1"/>
</dbReference>
<dbReference type="GO" id="GO:0005737">
    <property type="term" value="C:cytoplasm"/>
    <property type="evidence" value="ECO:0007669"/>
    <property type="project" value="UniProtKB-ARBA"/>
</dbReference>
<feature type="domain" description="CREG-like beta-barrel" evidence="2">
    <location>
        <begin position="35"/>
        <end position="200"/>
    </location>
</feature>
<dbReference type="InterPro" id="IPR012349">
    <property type="entry name" value="Split_barrel_FMN-bd"/>
</dbReference>
<dbReference type="PANTHER" id="PTHR13343">
    <property type="entry name" value="CREG1 PROTEIN"/>
    <property type="match status" value="1"/>
</dbReference>
<dbReference type="SUPFAM" id="SSF50475">
    <property type="entry name" value="FMN-binding split barrel"/>
    <property type="match status" value="1"/>
</dbReference>
<dbReference type="Pfam" id="PF13883">
    <property type="entry name" value="CREG_beta-barrel"/>
    <property type="match status" value="1"/>
</dbReference>
<keyword evidence="4" id="KW-1185">Reference proteome</keyword>
<proteinExistence type="predicted"/>
<dbReference type="AlphaFoldDB" id="A0A7R8YYR9"/>
<keyword evidence="1" id="KW-0732">Signal</keyword>
<accession>A0A7R8YYR9</accession>
<dbReference type="GO" id="GO:0005615">
    <property type="term" value="C:extracellular space"/>
    <property type="evidence" value="ECO:0007669"/>
    <property type="project" value="TreeGrafter"/>
</dbReference>
<dbReference type="InterPro" id="IPR055343">
    <property type="entry name" value="CREG_beta-barrel"/>
</dbReference>
<dbReference type="PANTHER" id="PTHR13343:SF17">
    <property type="entry name" value="CELLULAR REPRESSOR OF E1A-STIMULATED GENES, ISOFORM A"/>
    <property type="match status" value="1"/>
</dbReference>
<gene>
    <name evidence="3" type="ORF">HERILL_LOCUS12892</name>
</gene>
<dbReference type="OrthoDB" id="46836at2759"/>
<organism evidence="3 4">
    <name type="scientific">Hermetia illucens</name>
    <name type="common">Black soldier fly</name>
    <dbReference type="NCBI Taxonomy" id="343691"/>
    <lineage>
        <taxon>Eukaryota</taxon>
        <taxon>Metazoa</taxon>
        <taxon>Ecdysozoa</taxon>
        <taxon>Arthropoda</taxon>
        <taxon>Hexapoda</taxon>
        <taxon>Insecta</taxon>
        <taxon>Pterygota</taxon>
        <taxon>Neoptera</taxon>
        <taxon>Endopterygota</taxon>
        <taxon>Diptera</taxon>
        <taxon>Brachycera</taxon>
        <taxon>Stratiomyomorpha</taxon>
        <taxon>Stratiomyidae</taxon>
        <taxon>Hermetiinae</taxon>
        <taxon>Hermetia</taxon>
    </lineage>
</organism>
<name>A0A7R8YYR9_HERIL</name>
<feature type="signal peptide" evidence="1">
    <location>
        <begin position="1"/>
        <end position="21"/>
    </location>
</feature>
<dbReference type="InParanoid" id="A0A7R8YYR9"/>
<reference evidence="3 4" key="1">
    <citation type="submission" date="2020-11" db="EMBL/GenBank/DDBJ databases">
        <authorList>
            <person name="Wallbank WR R."/>
            <person name="Pardo Diaz C."/>
            <person name="Kozak K."/>
            <person name="Martin S."/>
            <person name="Jiggins C."/>
            <person name="Moest M."/>
            <person name="Warren A I."/>
            <person name="Generalovic N T."/>
            <person name="Byers J.R.P. K."/>
            <person name="Montejo-Kovacevich G."/>
            <person name="Yen C E."/>
        </authorList>
    </citation>
    <scope>NUCLEOTIDE SEQUENCE [LARGE SCALE GENOMIC DNA]</scope>
</reference>
<dbReference type="Proteomes" id="UP000594454">
    <property type="component" value="Chromosome 5"/>
</dbReference>
<evidence type="ECO:0000313" key="4">
    <source>
        <dbReference type="Proteomes" id="UP000594454"/>
    </source>
</evidence>
<sequence length="212" mass="23131">MAIRSLQLCLVFAVLVQLAVSAIVKDDLIFGLPGFNNKARTVRKLVHNANWTSLATISSNQLAGFPMIDVVAVADSPVGGDSTGNIYFYLSGSGFVTQNINVINNVTALFVTDDELDCQNQNMGSLQPSCSQAVISGSVIQLNVGSQAYTQGQTAVLSRHPASTNWIQNNNYYLCQLNVENVYLFDSDGVHNISVKDYYNDKIFGIFSFEEQ</sequence>
<protein>
    <recommendedName>
        <fullName evidence="2">CREG-like beta-barrel domain-containing protein</fullName>
    </recommendedName>
</protein>
<evidence type="ECO:0000256" key="1">
    <source>
        <dbReference type="SAM" id="SignalP"/>
    </source>
</evidence>
<evidence type="ECO:0000313" key="3">
    <source>
        <dbReference type="EMBL" id="CAD7090409.1"/>
    </source>
</evidence>
<feature type="chain" id="PRO_5031253409" description="CREG-like beta-barrel domain-containing protein" evidence="1">
    <location>
        <begin position="22"/>
        <end position="212"/>
    </location>
</feature>